<protein>
    <recommendedName>
        <fullName evidence="3">HTH iclR-type domain-containing protein</fullName>
    </recommendedName>
</protein>
<dbReference type="InterPro" id="IPR029016">
    <property type="entry name" value="GAF-like_dom_sf"/>
</dbReference>
<dbReference type="STRING" id="1120919.GCA_000429165_01341"/>
<dbReference type="PROSITE" id="PS51077">
    <property type="entry name" value="HTH_ICLR"/>
    <property type="match status" value="1"/>
</dbReference>
<dbReference type="GO" id="GO:0003677">
    <property type="term" value="F:DNA binding"/>
    <property type="evidence" value="ECO:0007669"/>
    <property type="project" value="InterPro"/>
</dbReference>
<keyword evidence="1" id="KW-0805">Transcription regulation</keyword>
<dbReference type="InterPro" id="IPR036390">
    <property type="entry name" value="WH_DNA-bd_sf"/>
</dbReference>
<dbReference type="Gene3D" id="1.10.10.10">
    <property type="entry name" value="Winged helix-like DNA-binding domain superfamily/Winged helix DNA-binding domain"/>
    <property type="match status" value="1"/>
</dbReference>
<dbReference type="Gene3D" id="3.30.450.40">
    <property type="match status" value="1"/>
</dbReference>
<dbReference type="Pfam" id="PF09339">
    <property type="entry name" value="HTH_IclR"/>
    <property type="match status" value="1"/>
</dbReference>
<evidence type="ECO:0000313" key="4">
    <source>
        <dbReference type="EMBL" id="GEN60355.1"/>
    </source>
</evidence>
<dbReference type="SUPFAM" id="SSF55781">
    <property type="entry name" value="GAF domain-like"/>
    <property type="match status" value="1"/>
</dbReference>
<organism evidence="4 5">
    <name type="scientific">Acetobacter nitrogenifigens DSM 23921 = NBRC 105050</name>
    <dbReference type="NCBI Taxonomy" id="1120919"/>
    <lineage>
        <taxon>Bacteria</taxon>
        <taxon>Pseudomonadati</taxon>
        <taxon>Pseudomonadota</taxon>
        <taxon>Alphaproteobacteria</taxon>
        <taxon>Acetobacterales</taxon>
        <taxon>Acetobacteraceae</taxon>
        <taxon>Acetobacter</taxon>
    </lineage>
</organism>
<dbReference type="InterPro" id="IPR005471">
    <property type="entry name" value="Tscrpt_reg_IclR_N"/>
</dbReference>
<comment type="caution">
    <text evidence="4">The sequence shown here is derived from an EMBL/GenBank/DDBJ whole genome shotgun (WGS) entry which is preliminary data.</text>
</comment>
<reference evidence="4 5" key="1">
    <citation type="submission" date="2019-07" db="EMBL/GenBank/DDBJ databases">
        <title>Whole genome shotgun sequence of Acetobacter nitrogenifigens NBRC 105050.</title>
        <authorList>
            <person name="Hosoyama A."/>
            <person name="Uohara A."/>
            <person name="Ohji S."/>
            <person name="Ichikawa N."/>
        </authorList>
    </citation>
    <scope>NUCLEOTIDE SEQUENCE [LARGE SCALE GENOMIC DNA]</scope>
    <source>
        <strain evidence="4 5">NBRC 105050</strain>
    </source>
</reference>
<dbReference type="InterPro" id="IPR036388">
    <property type="entry name" value="WH-like_DNA-bd_sf"/>
</dbReference>
<dbReference type="AlphaFoldDB" id="A0A511XBT5"/>
<evidence type="ECO:0000256" key="2">
    <source>
        <dbReference type="ARBA" id="ARBA00023163"/>
    </source>
</evidence>
<keyword evidence="5" id="KW-1185">Reference proteome</keyword>
<proteinExistence type="predicted"/>
<dbReference type="InterPro" id="IPR050707">
    <property type="entry name" value="HTH_MetabolicPath_Reg"/>
</dbReference>
<evidence type="ECO:0000259" key="3">
    <source>
        <dbReference type="PROSITE" id="PS51077"/>
    </source>
</evidence>
<dbReference type="GO" id="GO:0003700">
    <property type="term" value="F:DNA-binding transcription factor activity"/>
    <property type="evidence" value="ECO:0007669"/>
    <property type="project" value="TreeGrafter"/>
</dbReference>
<dbReference type="PANTHER" id="PTHR30136">
    <property type="entry name" value="HELIX-TURN-HELIX TRANSCRIPTIONAL REGULATOR, ICLR FAMILY"/>
    <property type="match status" value="1"/>
</dbReference>
<dbReference type="SUPFAM" id="SSF46785">
    <property type="entry name" value="Winged helix' DNA-binding domain"/>
    <property type="match status" value="1"/>
</dbReference>
<dbReference type="PANTHER" id="PTHR30136:SF35">
    <property type="entry name" value="HTH-TYPE TRANSCRIPTIONAL REGULATOR RV1719"/>
    <property type="match status" value="1"/>
</dbReference>
<gene>
    <name evidence="4" type="ORF">ANI02nite_22390</name>
</gene>
<dbReference type="GO" id="GO:0045892">
    <property type="term" value="P:negative regulation of DNA-templated transcription"/>
    <property type="evidence" value="ECO:0007669"/>
    <property type="project" value="TreeGrafter"/>
</dbReference>
<evidence type="ECO:0000256" key="1">
    <source>
        <dbReference type="ARBA" id="ARBA00023015"/>
    </source>
</evidence>
<dbReference type="Proteomes" id="UP000321635">
    <property type="component" value="Unassembled WGS sequence"/>
</dbReference>
<accession>A0A511XBT5</accession>
<dbReference type="SMART" id="SM00346">
    <property type="entry name" value="HTH_ICLR"/>
    <property type="match status" value="1"/>
</dbReference>
<evidence type="ECO:0000313" key="5">
    <source>
        <dbReference type="Proteomes" id="UP000321635"/>
    </source>
</evidence>
<sequence length="253" mass="26870">MVERGTEGGGTANAVRKAARLLAALSDAGPQGMELKDIGQACGLPKSTTHRLLGALCDEGLAARVPRTRRYSHVWRAPRHETIGAFHPAERLAQSRWWRSAVASLPVCEHDAFFLLVHADDRALCVDACFGRRVIPSLTRGIGGHVPLGVGSGATILLSLCEDQAVEAIVSRNFNTSARGAVRREVETARRDGYVMDMGTWIAGVGGVAVSVPTGTPGFGLALGAAFYTNEHNVGSVEALGRRMREVASSVVF</sequence>
<name>A0A511XBT5_9PROT</name>
<feature type="domain" description="HTH iclR-type" evidence="3">
    <location>
        <begin position="12"/>
        <end position="75"/>
    </location>
</feature>
<dbReference type="EMBL" id="BJYF01000016">
    <property type="protein sequence ID" value="GEN60355.1"/>
    <property type="molecule type" value="Genomic_DNA"/>
</dbReference>
<keyword evidence="2" id="KW-0804">Transcription</keyword>